<evidence type="ECO:0000256" key="4">
    <source>
        <dbReference type="ARBA" id="ARBA00021581"/>
    </source>
</evidence>
<feature type="transmembrane region" description="Helical" evidence="14">
    <location>
        <begin position="264"/>
        <end position="281"/>
    </location>
</feature>
<dbReference type="GO" id="GO:0046677">
    <property type="term" value="P:response to antibiotic"/>
    <property type="evidence" value="ECO:0007669"/>
    <property type="project" value="UniProtKB-UniRule"/>
</dbReference>
<dbReference type="GO" id="GO:0009252">
    <property type="term" value="P:peptidoglycan biosynthetic process"/>
    <property type="evidence" value="ECO:0007669"/>
    <property type="project" value="UniProtKB-KW"/>
</dbReference>
<dbReference type="GO" id="GO:0005886">
    <property type="term" value="C:plasma membrane"/>
    <property type="evidence" value="ECO:0007669"/>
    <property type="project" value="UniProtKB-SubCell"/>
</dbReference>
<evidence type="ECO:0000256" key="3">
    <source>
        <dbReference type="ARBA" id="ARBA00012374"/>
    </source>
</evidence>
<feature type="transmembrane region" description="Helical" evidence="14">
    <location>
        <begin position="93"/>
        <end position="112"/>
    </location>
</feature>
<feature type="transmembrane region" description="Helical" evidence="14">
    <location>
        <begin position="228"/>
        <end position="252"/>
    </location>
</feature>
<evidence type="ECO:0000256" key="1">
    <source>
        <dbReference type="ARBA" id="ARBA00004651"/>
    </source>
</evidence>
<name>A0A0E2BK87_9LEPT</name>
<feature type="transmembrane region" description="Helical" evidence="14">
    <location>
        <begin position="124"/>
        <end position="146"/>
    </location>
</feature>
<proteinExistence type="inferred from homology"/>
<comment type="catalytic activity">
    <reaction evidence="13 14">
        <text>di-trans,octa-cis-undecaprenyl diphosphate + H2O = di-trans,octa-cis-undecaprenyl phosphate + phosphate + H(+)</text>
        <dbReference type="Rhea" id="RHEA:28094"/>
        <dbReference type="ChEBI" id="CHEBI:15377"/>
        <dbReference type="ChEBI" id="CHEBI:15378"/>
        <dbReference type="ChEBI" id="CHEBI:43474"/>
        <dbReference type="ChEBI" id="CHEBI:58405"/>
        <dbReference type="ChEBI" id="CHEBI:60392"/>
        <dbReference type="EC" id="3.6.1.27"/>
    </reaction>
</comment>
<keyword evidence="8 14" id="KW-1133">Transmembrane helix</keyword>
<comment type="subcellular location">
    <subcellularLocation>
        <location evidence="1 14">Cell membrane</location>
        <topology evidence="1 14">Multi-pass membrane protein</topology>
    </subcellularLocation>
</comment>
<reference evidence="15" key="1">
    <citation type="submission" date="2012-10" db="EMBL/GenBank/DDBJ databases">
        <authorList>
            <person name="Harkins D.M."/>
            <person name="Durkin A.S."/>
            <person name="Brinkac L.M."/>
            <person name="Haft D.H."/>
            <person name="Selengut J.D."/>
            <person name="Sanka R."/>
            <person name="DePew J."/>
            <person name="Purushe J."/>
            <person name="Matthias M.A."/>
            <person name="Vinetz J.M."/>
            <person name="Sutton G.G."/>
            <person name="Nierman W.C."/>
            <person name="Fouts D.E."/>
        </authorList>
    </citation>
    <scope>NUCLEOTIDE SEQUENCE [LARGE SCALE GENOMIC DNA]</scope>
    <source>
        <strain evidence="15">MOR084</strain>
    </source>
</reference>
<comment type="function">
    <text evidence="14">Catalyzes the dephosphorylation of undecaprenyl diphosphate (UPP). Confers resistance to bacitracin.</text>
</comment>
<dbReference type="HAMAP" id="MF_01006">
    <property type="entry name" value="Undec_diphosphatase"/>
    <property type="match status" value="1"/>
</dbReference>
<evidence type="ECO:0000256" key="5">
    <source>
        <dbReference type="ARBA" id="ARBA00022475"/>
    </source>
</evidence>
<keyword evidence="14" id="KW-0961">Cell wall biogenesis/degradation</keyword>
<evidence type="ECO:0000256" key="13">
    <source>
        <dbReference type="ARBA" id="ARBA00047594"/>
    </source>
</evidence>
<evidence type="ECO:0000313" key="16">
    <source>
        <dbReference type="Proteomes" id="UP000006329"/>
    </source>
</evidence>
<evidence type="ECO:0000256" key="8">
    <source>
        <dbReference type="ARBA" id="ARBA00022989"/>
    </source>
</evidence>
<accession>A0A0E2BK87</accession>
<feature type="transmembrane region" description="Helical" evidence="14">
    <location>
        <begin position="49"/>
        <end position="66"/>
    </location>
</feature>
<evidence type="ECO:0000256" key="11">
    <source>
        <dbReference type="ARBA" id="ARBA00032707"/>
    </source>
</evidence>
<sequence length="282" mass="31704">MNHYLNAFLRSIIEAVTEFLPVSSTGHLFLFSSFFPFSGESFGIQFDDLFDIFIQSGAILSVLFLYREKFGSQIRSSLRYVTKQNPDPQGFYFLVRIAIGALPILVAGFIAKNFLDTIKTRSDLLSILAGAWIFGGVLILVAEWFFQKRRGVEEKKPVGFRDAILIGIFQCAALIPGVSRSAATIVTARFLGKDTKSSAEFSFFLAVPVLFAAGIYKLIKYRSILNEVTIPVLTFGFLISFLFCTLVIRLFLRYLQKHSFGVFGIYRILLGVGVLVFTKFIR</sequence>
<evidence type="ECO:0000256" key="7">
    <source>
        <dbReference type="ARBA" id="ARBA00022801"/>
    </source>
</evidence>
<keyword evidence="7 14" id="KW-0378">Hydrolase</keyword>
<keyword evidence="10 14" id="KW-0046">Antibiotic resistance</keyword>
<protein>
    <recommendedName>
        <fullName evidence="4 14">Undecaprenyl-diphosphatase</fullName>
        <ecNumber evidence="3 14">3.6.1.27</ecNumber>
    </recommendedName>
    <alternativeName>
        <fullName evidence="12 14">Bacitracin resistance protein</fullName>
    </alternativeName>
    <alternativeName>
        <fullName evidence="11 14">Undecaprenyl pyrophosphate phosphatase</fullName>
    </alternativeName>
</protein>
<dbReference type="AlphaFoldDB" id="A0A0E2BK87"/>
<dbReference type="PANTHER" id="PTHR30622">
    <property type="entry name" value="UNDECAPRENYL-DIPHOSPHATASE"/>
    <property type="match status" value="1"/>
</dbReference>
<dbReference type="GO" id="GO:0050380">
    <property type="term" value="F:undecaprenyl-diphosphatase activity"/>
    <property type="evidence" value="ECO:0007669"/>
    <property type="project" value="UniProtKB-UniRule"/>
</dbReference>
<comment type="similarity">
    <text evidence="2 14">Belongs to the UppP family.</text>
</comment>
<keyword evidence="14" id="KW-0133">Cell shape</keyword>
<dbReference type="InterPro" id="IPR003824">
    <property type="entry name" value="UppP"/>
</dbReference>
<evidence type="ECO:0000256" key="12">
    <source>
        <dbReference type="ARBA" id="ARBA00032932"/>
    </source>
</evidence>
<comment type="miscellaneous">
    <text evidence="14">Bacitracin is thought to be involved in the inhibition of peptidoglycan synthesis by sequestering undecaprenyl diphosphate, thereby reducing the pool of lipid carrier available.</text>
</comment>
<organism evidence="15 16">
    <name type="scientific">Leptospira santarosai str. MOR084</name>
    <dbReference type="NCBI Taxonomy" id="1049984"/>
    <lineage>
        <taxon>Bacteria</taxon>
        <taxon>Pseudomonadati</taxon>
        <taxon>Spirochaetota</taxon>
        <taxon>Spirochaetia</taxon>
        <taxon>Leptospirales</taxon>
        <taxon>Leptospiraceae</taxon>
        <taxon>Leptospira</taxon>
    </lineage>
</organism>
<evidence type="ECO:0000256" key="10">
    <source>
        <dbReference type="ARBA" id="ARBA00023251"/>
    </source>
</evidence>
<comment type="caution">
    <text evidence="15">The sequence shown here is derived from an EMBL/GenBank/DDBJ whole genome shotgun (WGS) entry which is preliminary data.</text>
</comment>
<keyword evidence="6 14" id="KW-0812">Transmembrane</keyword>
<dbReference type="Pfam" id="PF02673">
    <property type="entry name" value="BacA"/>
    <property type="match status" value="1"/>
</dbReference>
<dbReference type="GO" id="GO:0008360">
    <property type="term" value="P:regulation of cell shape"/>
    <property type="evidence" value="ECO:0007669"/>
    <property type="project" value="UniProtKB-KW"/>
</dbReference>
<keyword evidence="5 14" id="KW-1003">Cell membrane</keyword>
<dbReference type="PANTHER" id="PTHR30622:SF3">
    <property type="entry name" value="UNDECAPRENYL-DIPHOSPHATASE"/>
    <property type="match status" value="1"/>
</dbReference>
<evidence type="ECO:0000313" key="15">
    <source>
        <dbReference type="EMBL" id="EKO35595.1"/>
    </source>
</evidence>
<dbReference type="EMBL" id="AHON02000013">
    <property type="protein sequence ID" value="EKO35595.1"/>
    <property type="molecule type" value="Genomic_DNA"/>
</dbReference>
<evidence type="ECO:0000256" key="6">
    <source>
        <dbReference type="ARBA" id="ARBA00022692"/>
    </source>
</evidence>
<dbReference type="Proteomes" id="UP000006329">
    <property type="component" value="Unassembled WGS sequence"/>
</dbReference>
<feature type="transmembrane region" description="Helical" evidence="14">
    <location>
        <begin position="198"/>
        <end position="216"/>
    </location>
</feature>
<gene>
    <name evidence="14" type="primary">uppP</name>
    <name evidence="15" type="ORF">LEP1GSC179_1261</name>
</gene>
<dbReference type="RefSeq" id="WP_004484336.1">
    <property type="nucleotide sequence ID" value="NZ_AHON02000013.1"/>
</dbReference>
<dbReference type="EC" id="3.6.1.27" evidence="3 14"/>
<keyword evidence="9 14" id="KW-0472">Membrane</keyword>
<dbReference type="GO" id="GO:0071555">
    <property type="term" value="P:cell wall organization"/>
    <property type="evidence" value="ECO:0007669"/>
    <property type="project" value="UniProtKB-KW"/>
</dbReference>
<keyword evidence="14" id="KW-0573">Peptidoglycan synthesis</keyword>
<evidence type="ECO:0000256" key="14">
    <source>
        <dbReference type="HAMAP-Rule" id="MF_01006"/>
    </source>
</evidence>
<evidence type="ECO:0000256" key="9">
    <source>
        <dbReference type="ARBA" id="ARBA00023136"/>
    </source>
</evidence>
<evidence type="ECO:0000256" key="2">
    <source>
        <dbReference type="ARBA" id="ARBA00010621"/>
    </source>
</evidence>
<keyword evidence="16" id="KW-1185">Reference proteome</keyword>
<feature type="transmembrane region" description="Helical" evidence="14">
    <location>
        <begin position="12"/>
        <end position="37"/>
    </location>
</feature>